<reference evidence="1 2" key="1">
    <citation type="submission" date="2015-02" db="EMBL/GenBank/DDBJ databases">
        <title>Nostoc linckia genome annotation.</title>
        <authorList>
            <person name="Zhou Z."/>
        </authorList>
    </citation>
    <scope>NUCLEOTIDE SEQUENCE [LARGE SCALE GENOMIC DNA]</scope>
    <source>
        <strain evidence="2">z8</strain>
    </source>
</reference>
<dbReference type="Proteomes" id="UP000222310">
    <property type="component" value="Unassembled WGS sequence"/>
</dbReference>
<organism evidence="1 2">
    <name type="scientific">Nostoc linckia z8</name>
    <dbReference type="NCBI Taxonomy" id="1628746"/>
    <lineage>
        <taxon>Bacteria</taxon>
        <taxon>Bacillati</taxon>
        <taxon>Cyanobacteriota</taxon>
        <taxon>Cyanophyceae</taxon>
        <taxon>Nostocales</taxon>
        <taxon>Nostocaceae</taxon>
        <taxon>Nostoc</taxon>
    </lineage>
</organism>
<dbReference type="GeneID" id="57095996"/>
<dbReference type="EMBL" id="LAHD01000016">
    <property type="protein sequence ID" value="PHK05363.1"/>
    <property type="molecule type" value="Genomic_DNA"/>
</dbReference>
<sequence>MRYAVVEDAIVVNVIVLDDPDDYPTDSLMIPSETAGMGDIWNGTVFTRPAAPKPDPDWGAFNRAILPNAAYNRMSESSTNRGAVRRLESIAISAGVSGSQYENYDIIVMLWNGMIDAVPILNKPTSQEIQGWTAIAQSAFMPFSFDANGKMVV</sequence>
<accession>A0A9Q5ZEU8</accession>
<dbReference type="AlphaFoldDB" id="A0A9Q5ZEU8"/>
<comment type="caution">
    <text evidence="1">The sequence shown here is derived from an EMBL/GenBank/DDBJ whole genome shotgun (WGS) entry which is preliminary data.</text>
</comment>
<name>A0A9Q5ZEU8_NOSLI</name>
<protein>
    <submittedName>
        <fullName evidence="1">Uncharacterized protein</fullName>
    </submittedName>
</protein>
<evidence type="ECO:0000313" key="2">
    <source>
        <dbReference type="Proteomes" id="UP000222310"/>
    </source>
</evidence>
<dbReference type="RefSeq" id="WP_099068863.1">
    <property type="nucleotide sequence ID" value="NZ_LAHD01000016.1"/>
</dbReference>
<proteinExistence type="predicted"/>
<gene>
    <name evidence="1" type="ORF">VF08_08290</name>
</gene>
<evidence type="ECO:0000313" key="1">
    <source>
        <dbReference type="EMBL" id="PHK05363.1"/>
    </source>
</evidence>